<dbReference type="PANTHER" id="PTHR43744">
    <property type="entry name" value="ABC TRANSPORTER PERMEASE PROTEIN MG189-RELATED-RELATED"/>
    <property type="match status" value="1"/>
</dbReference>
<organism evidence="9 10">
    <name type="scientific">Lawsonibacter faecis</name>
    <dbReference type="NCBI Taxonomy" id="2763052"/>
    <lineage>
        <taxon>Bacteria</taxon>
        <taxon>Bacillati</taxon>
        <taxon>Bacillota</taxon>
        <taxon>Clostridia</taxon>
        <taxon>Eubacteriales</taxon>
        <taxon>Oscillospiraceae</taxon>
        <taxon>Lawsonibacter</taxon>
    </lineage>
</organism>
<evidence type="ECO:0000256" key="3">
    <source>
        <dbReference type="ARBA" id="ARBA00022475"/>
    </source>
</evidence>
<keyword evidence="3" id="KW-1003">Cell membrane</keyword>
<dbReference type="SUPFAM" id="SSF161098">
    <property type="entry name" value="MetI-like"/>
    <property type="match status" value="1"/>
</dbReference>
<dbReference type="Pfam" id="PF00528">
    <property type="entry name" value="BPD_transp_1"/>
    <property type="match status" value="1"/>
</dbReference>
<evidence type="ECO:0000313" key="9">
    <source>
        <dbReference type="EMBL" id="MBC5737454.1"/>
    </source>
</evidence>
<feature type="transmembrane region" description="Helical" evidence="7">
    <location>
        <begin position="70"/>
        <end position="92"/>
    </location>
</feature>
<keyword evidence="6 7" id="KW-0472">Membrane</keyword>
<evidence type="ECO:0000256" key="5">
    <source>
        <dbReference type="ARBA" id="ARBA00022989"/>
    </source>
</evidence>
<name>A0A8J6JLH3_9FIRM</name>
<feature type="transmembrane region" description="Helical" evidence="7">
    <location>
        <begin position="236"/>
        <end position="257"/>
    </location>
</feature>
<keyword evidence="4 7" id="KW-0812">Transmembrane</keyword>
<sequence length="271" mass="29781">MGRPSNAWRIPVAAVILLVFLAPFYILLSVAFRSPQDLNSYWRFPTQLHLENFTDAIENGKILLSMANSLILTVGAVLLITVVGALAAYPLARCRTRLNQGIKGFVMGVMMVPPLSILVSLYSVLVKMHGVNQYWGIILILVTFELPLSIFLYSNFISSIPGALDEAASIDGCGPVRTFFRIILPQLKPVTASVVILTGVHCWNDYQFSLYVLQSPKLRTIPLAIASYFSQTTSNINAAAAAALLAILPIVIVFLFLQKYFIQGMVDSAIK</sequence>
<dbReference type="PROSITE" id="PS50928">
    <property type="entry name" value="ABC_TM1"/>
    <property type="match status" value="1"/>
</dbReference>
<dbReference type="CDD" id="cd06261">
    <property type="entry name" value="TM_PBP2"/>
    <property type="match status" value="1"/>
</dbReference>
<dbReference type="InterPro" id="IPR035906">
    <property type="entry name" value="MetI-like_sf"/>
</dbReference>
<accession>A0A8J6JLH3</accession>
<comment type="similarity">
    <text evidence="7">Belongs to the binding-protein-dependent transport system permease family.</text>
</comment>
<proteinExistence type="inferred from homology"/>
<feature type="transmembrane region" description="Helical" evidence="7">
    <location>
        <begin position="12"/>
        <end position="32"/>
    </location>
</feature>
<evidence type="ECO:0000256" key="7">
    <source>
        <dbReference type="RuleBase" id="RU363032"/>
    </source>
</evidence>
<evidence type="ECO:0000313" key="10">
    <source>
        <dbReference type="Proteomes" id="UP000607645"/>
    </source>
</evidence>
<feature type="domain" description="ABC transmembrane type-1" evidence="8">
    <location>
        <begin position="66"/>
        <end position="257"/>
    </location>
</feature>
<reference evidence="9" key="1">
    <citation type="submission" date="2020-08" db="EMBL/GenBank/DDBJ databases">
        <title>Genome public.</title>
        <authorList>
            <person name="Liu C."/>
            <person name="Sun Q."/>
        </authorList>
    </citation>
    <scope>NUCLEOTIDE SEQUENCE</scope>
    <source>
        <strain evidence="9">NSJ-52</strain>
    </source>
</reference>
<evidence type="ECO:0000256" key="2">
    <source>
        <dbReference type="ARBA" id="ARBA00022448"/>
    </source>
</evidence>
<keyword evidence="2 7" id="KW-0813">Transport</keyword>
<evidence type="ECO:0000256" key="1">
    <source>
        <dbReference type="ARBA" id="ARBA00004651"/>
    </source>
</evidence>
<dbReference type="Gene3D" id="1.10.3720.10">
    <property type="entry name" value="MetI-like"/>
    <property type="match status" value="1"/>
</dbReference>
<dbReference type="PANTHER" id="PTHR43744:SF12">
    <property type="entry name" value="ABC TRANSPORTER PERMEASE PROTEIN MG189-RELATED"/>
    <property type="match status" value="1"/>
</dbReference>
<comment type="caution">
    <text evidence="9">The sequence shown here is derived from an EMBL/GenBank/DDBJ whole genome shotgun (WGS) entry which is preliminary data.</text>
</comment>
<feature type="transmembrane region" description="Helical" evidence="7">
    <location>
        <begin position="104"/>
        <end position="122"/>
    </location>
</feature>
<dbReference type="GO" id="GO:0005886">
    <property type="term" value="C:plasma membrane"/>
    <property type="evidence" value="ECO:0007669"/>
    <property type="project" value="UniProtKB-SubCell"/>
</dbReference>
<gene>
    <name evidence="9" type="ORF">H8S62_10600</name>
</gene>
<dbReference type="Proteomes" id="UP000607645">
    <property type="component" value="Unassembled WGS sequence"/>
</dbReference>
<comment type="subcellular location">
    <subcellularLocation>
        <location evidence="1 7">Cell membrane</location>
        <topology evidence="1 7">Multi-pass membrane protein</topology>
    </subcellularLocation>
</comment>
<evidence type="ECO:0000259" key="8">
    <source>
        <dbReference type="PROSITE" id="PS50928"/>
    </source>
</evidence>
<dbReference type="AlphaFoldDB" id="A0A8J6JLH3"/>
<protein>
    <submittedName>
        <fullName evidence="9">Carbohydrate ABC transporter permease</fullName>
    </submittedName>
</protein>
<evidence type="ECO:0000256" key="4">
    <source>
        <dbReference type="ARBA" id="ARBA00022692"/>
    </source>
</evidence>
<dbReference type="GO" id="GO:0055085">
    <property type="term" value="P:transmembrane transport"/>
    <property type="evidence" value="ECO:0007669"/>
    <property type="project" value="InterPro"/>
</dbReference>
<feature type="transmembrane region" description="Helical" evidence="7">
    <location>
        <begin position="134"/>
        <end position="153"/>
    </location>
</feature>
<keyword evidence="10" id="KW-1185">Reference proteome</keyword>
<keyword evidence="5 7" id="KW-1133">Transmembrane helix</keyword>
<evidence type="ECO:0000256" key="6">
    <source>
        <dbReference type="ARBA" id="ARBA00023136"/>
    </source>
</evidence>
<dbReference type="InterPro" id="IPR000515">
    <property type="entry name" value="MetI-like"/>
</dbReference>
<dbReference type="EMBL" id="JACOPQ010000007">
    <property type="protein sequence ID" value="MBC5737454.1"/>
    <property type="molecule type" value="Genomic_DNA"/>
</dbReference>